<organism evidence="4 5">
    <name type="scientific">Steccherinum ochraceum</name>
    <dbReference type="NCBI Taxonomy" id="92696"/>
    <lineage>
        <taxon>Eukaryota</taxon>
        <taxon>Fungi</taxon>
        <taxon>Dikarya</taxon>
        <taxon>Basidiomycota</taxon>
        <taxon>Agaricomycotina</taxon>
        <taxon>Agaricomycetes</taxon>
        <taxon>Polyporales</taxon>
        <taxon>Steccherinaceae</taxon>
        <taxon>Steccherinum</taxon>
    </lineage>
</organism>
<accession>A0A4R0R6P5</accession>
<dbReference type="Gene3D" id="1.10.10.60">
    <property type="entry name" value="Homeodomain-like"/>
    <property type="match status" value="2"/>
</dbReference>
<feature type="domain" description="HTH CENPB-type" evidence="3">
    <location>
        <begin position="242"/>
        <end position="315"/>
    </location>
</feature>
<dbReference type="Pfam" id="PF03221">
    <property type="entry name" value="HTH_Tnp_Tc5"/>
    <property type="match status" value="1"/>
</dbReference>
<evidence type="ECO:0000256" key="2">
    <source>
        <dbReference type="SAM" id="MobiDB-lite"/>
    </source>
</evidence>
<feature type="region of interest" description="Disordered" evidence="2">
    <location>
        <begin position="404"/>
        <end position="432"/>
    </location>
</feature>
<dbReference type="OrthoDB" id="9909311at2759"/>
<gene>
    <name evidence="4" type="ORF">EIP91_005806</name>
</gene>
<keyword evidence="5" id="KW-1185">Reference proteome</keyword>
<dbReference type="GO" id="GO:0005634">
    <property type="term" value="C:nucleus"/>
    <property type="evidence" value="ECO:0007669"/>
    <property type="project" value="TreeGrafter"/>
</dbReference>
<sequence length="524" mass="58917">MDTHYNAGLVYHQHPGTAAFPTPAPSYPSNLHEMAWQSPQSPPTSSSSQDQPLYSSMSRSQDHPDYDPQPSPTYMHSRHPHPNAHHPYHSRNSSRDLSFGEGGLGQNRIFARPARRDSRLADEDQAQAGPSSATDDHYDSRGSPLRRSPLRGPYGEPDSSPVAPLADGPYPRPTAAPGPRAKHRKQRLYNVDRKKICVYHRDHPNVKQEEIAKKFGVERSTISKILKQKLKWLSVPEETPILLARTRPTKFPILEMRLEKWLRECHEAKIIFTDALIRDKAKEIARSMDWPEEKFKASSGWVENFKHRHGIRKGIWSGYGQRYSQAVANGGDPTSTIPYFDLDPTSHYVNGKPAFAQPDDPDPSPDLDHEMGLESEEEEELLEERQREITLQPAWNPPPPLVHPASHSVHHHVHSPEHRLPHPLPPPPEDHSPIHEVPPIADPHEPLPAQLPLPEPVPIPLRHDDGDGGEQGVVRGRRAIDKVLAFVDAQEKEFLSDADRDALTAVKCALFSRAGGIPYSRDAR</sequence>
<name>A0A4R0R6P5_9APHY</name>
<comment type="caution">
    <text evidence="4">The sequence shown here is derived from an EMBL/GenBank/DDBJ whole genome shotgun (WGS) entry which is preliminary data.</text>
</comment>
<proteinExistence type="predicted"/>
<dbReference type="GO" id="GO:0003677">
    <property type="term" value="F:DNA binding"/>
    <property type="evidence" value="ECO:0007669"/>
    <property type="project" value="UniProtKB-KW"/>
</dbReference>
<evidence type="ECO:0000256" key="1">
    <source>
        <dbReference type="ARBA" id="ARBA00023125"/>
    </source>
</evidence>
<dbReference type="EMBL" id="RWJN01000312">
    <property type="protein sequence ID" value="TCD63250.1"/>
    <property type="molecule type" value="Genomic_DNA"/>
</dbReference>
<dbReference type="SUPFAM" id="SSF46689">
    <property type="entry name" value="Homeodomain-like"/>
    <property type="match status" value="2"/>
</dbReference>
<dbReference type="InterPro" id="IPR006600">
    <property type="entry name" value="HTH_CenpB_DNA-bd_dom"/>
</dbReference>
<feature type="region of interest" description="Disordered" evidence="2">
    <location>
        <begin position="353"/>
        <end position="381"/>
    </location>
</feature>
<dbReference type="SMART" id="SM00674">
    <property type="entry name" value="CENPB"/>
    <property type="match status" value="1"/>
</dbReference>
<feature type="compositionally biased region" description="Basic residues" evidence="2">
    <location>
        <begin position="76"/>
        <end position="89"/>
    </location>
</feature>
<dbReference type="PANTHER" id="PTHR19303:SF70">
    <property type="entry name" value="HTH CENPB-TYPE DOMAIN-CONTAINING PROTEIN"/>
    <property type="match status" value="1"/>
</dbReference>
<feature type="region of interest" description="Disordered" evidence="2">
    <location>
        <begin position="19"/>
        <end position="187"/>
    </location>
</feature>
<dbReference type="PROSITE" id="PS51253">
    <property type="entry name" value="HTH_CENPB"/>
    <property type="match status" value="1"/>
</dbReference>
<dbReference type="PANTHER" id="PTHR19303">
    <property type="entry name" value="TRANSPOSON"/>
    <property type="match status" value="1"/>
</dbReference>
<dbReference type="Proteomes" id="UP000292702">
    <property type="component" value="Unassembled WGS sequence"/>
</dbReference>
<keyword evidence="1" id="KW-0238">DNA-binding</keyword>
<feature type="compositionally biased region" description="Low complexity" evidence="2">
    <location>
        <begin position="37"/>
        <end position="58"/>
    </location>
</feature>
<dbReference type="InterPro" id="IPR050863">
    <property type="entry name" value="CenT-Element_Derived"/>
</dbReference>
<dbReference type="AlphaFoldDB" id="A0A4R0R6P5"/>
<reference evidence="4 5" key="1">
    <citation type="submission" date="2018-11" db="EMBL/GenBank/DDBJ databases">
        <title>Genome assembly of Steccherinum ochraceum LE-BIN_3174, the white-rot fungus of the Steccherinaceae family (The Residual Polyporoid clade, Polyporales, Basidiomycota).</title>
        <authorList>
            <person name="Fedorova T.V."/>
            <person name="Glazunova O.A."/>
            <person name="Landesman E.O."/>
            <person name="Moiseenko K.V."/>
            <person name="Psurtseva N.V."/>
            <person name="Savinova O.S."/>
            <person name="Shakhova N.V."/>
            <person name="Tyazhelova T.V."/>
            <person name="Vasina D.V."/>
        </authorList>
    </citation>
    <scope>NUCLEOTIDE SEQUENCE [LARGE SCALE GENOMIC DNA]</scope>
    <source>
        <strain evidence="4 5">LE-BIN_3174</strain>
    </source>
</reference>
<evidence type="ECO:0000259" key="3">
    <source>
        <dbReference type="PROSITE" id="PS51253"/>
    </source>
</evidence>
<dbReference type="STRING" id="92696.A0A4R0R6P5"/>
<protein>
    <recommendedName>
        <fullName evidence="3">HTH CENPB-type domain-containing protein</fullName>
    </recommendedName>
</protein>
<feature type="compositionally biased region" description="Low complexity" evidence="2">
    <location>
        <begin position="141"/>
        <end position="153"/>
    </location>
</feature>
<evidence type="ECO:0000313" key="5">
    <source>
        <dbReference type="Proteomes" id="UP000292702"/>
    </source>
</evidence>
<dbReference type="InterPro" id="IPR009057">
    <property type="entry name" value="Homeodomain-like_sf"/>
</dbReference>
<evidence type="ECO:0000313" key="4">
    <source>
        <dbReference type="EMBL" id="TCD63250.1"/>
    </source>
</evidence>